<feature type="compositionally biased region" description="Polar residues" evidence="1">
    <location>
        <begin position="1"/>
        <end position="12"/>
    </location>
</feature>
<protein>
    <recommendedName>
        <fullName evidence="4">Protein kinase domain-containing protein</fullName>
    </recommendedName>
</protein>
<feature type="region of interest" description="Disordered" evidence="1">
    <location>
        <begin position="1"/>
        <end position="60"/>
    </location>
</feature>
<proteinExistence type="predicted"/>
<dbReference type="AlphaFoldDB" id="A0A2C5Z8I9"/>
<dbReference type="InterPro" id="IPR011009">
    <property type="entry name" value="Kinase-like_dom_sf"/>
</dbReference>
<evidence type="ECO:0000313" key="2">
    <source>
        <dbReference type="EMBL" id="PHH76336.1"/>
    </source>
</evidence>
<sequence>MESVDSSSTMESVDSFMLPPDPQKWANLQPPKPQIASMFSSMEPIDSFMLPPDPQKWTNLQPPKLQIISTTPPIESVDPFFLPPDPEMLAKFAPPERPKIPSGRLEFRKPYDRNENPKDVKTVKFRFRTRSFTATATVNSATHPNVMHLNLLPSGTQRLVQTTLRLLPPRLRDWFDTRYPEWNLPSRLVLKKYKKGWDEEFDTEISTYELVKPLQGIVVPHCYGELEFEGVRALLLSDVGGHNAATPEGSLSSVADFRRMLHTAFVALARFYVRHDDLKPDNFQVVGDKIMALDLEQVDLQHLSEEAMTRNLKSAADFVTDSYMDNQYFFWKRGYIAVV</sequence>
<evidence type="ECO:0008006" key="4">
    <source>
        <dbReference type="Google" id="ProtNLM"/>
    </source>
</evidence>
<keyword evidence="3" id="KW-1185">Reference proteome</keyword>
<organism evidence="2 3">
    <name type="scientific">Ophiocordyceps camponoti-rufipedis</name>
    <dbReference type="NCBI Taxonomy" id="2004952"/>
    <lineage>
        <taxon>Eukaryota</taxon>
        <taxon>Fungi</taxon>
        <taxon>Dikarya</taxon>
        <taxon>Ascomycota</taxon>
        <taxon>Pezizomycotina</taxon>
        <taxon>Sordariomycetes</taxon>
        <taxon>Hypocreomycetidae</taxon>
        <taxon>Hypocreales</taxon>
        <taxon>Ophiocordycipitaceae</taxon>
        <taxon>Ophiocordyceps</taxon>
    </lineage>
</organism>
<reference evidence="2 3" key="1">
    <citation type="submission" date="2017-06" db="EMBL/GenBank/DDBJ databases">
        <title>Ant-infecting Ophiocordyceps genomes reveal a high diversity of potential behavioral manipulation genes and a possible major role for enterotoxins.</title>
        <authorList>
            <person name="De Bekker C."/>
            <person name="Evans H.C."/>
            <person name="Brachmann A."/>
            <person name="Hughes D.P."/>
        </authorList>
    </citation>
    <scope>NUCLEOTIDE SEQUENCE [LARGE SCALE GENOMIC DNA]</scope>
    <source>
        <strain evidence="2 3">Map16</strain>
    </source>
</reference>
<comment type="caution">
    <text evidence="2">The sequence shown here is derived from an EMBL/GenBank/DDBJ whole genome shotgun (WGS) entry which is preliminary data.</text>
</comment>
<evidence type="ECO:0000256" key="1">
    <source>
        <dbReference type="SAM" id="MobiDB-lite"/>
    </source>
</evidence>
<dbReference type="SUPFAM" id="SSF56112">
    <property type="entry name" value="Protein kinase-like (PK-like)"/>
    <property type="match status" value="1"/>
</dbReference>
<accession>A0A2C5Z8I9</accession>
<dbReference type="OrthoDB" id="2942798at2759"/>
<name>A0A2C5Z8I9_9HYPO</name>
<dbReference type="STRING" id="2004952.A0A2C5Z8I9"/>
<gene>
    <name evidence="2" type="ORF">CDD80_1605</name>
</gene>
<dbReference type="Proteomes" id="UP000226431">
    <property type="component" value="Unassembled WGS sequence"/>
</dbReference>
<evidence type="ECO:0000313" key="3">
    <source>
        <dbReference type="Proteomes" id="UP000226431"/>
    </source>
</evidence>
<dbReference type="EMBL" id="NJES01000169">
    <property type="protein sequence ID" value="PHH76336.1"/>
    <property type="molecule type" value="Genomic_DNA"/>
</dbReference>